<feature type="compositionally biased region" description="Basic residues" evidence="1">
    <location>
        <begin position="125"/>
        <end position="144"/>
    </location>
</feature>
<organism evidence="2">
    <name type="scientific">viral metagenome</name>
    <dbReference type="NCBI Taxonomy" id="1070528"/>
    <lineage>
        <taxon>unclassified sequences</taxon>
        <taxon>metagenomes</taxon>
        <taxon>organismal metagenomes</taxon>
    </lineage>
</organism>
<protein>
    <submittedName>
        <fullName evidence="2">Uncharacterized protein</fullName>
    </submittedName>
</protein>
<dbReference type="AlphaFoldDB" id="A0A6C0CVW6"/>
<evidence type="ECO:0000313" key="2">
    <source>
        <dbReference type="EMBL" id="QHT08312.1"/>
    </source>
</evidence>
<feature type="region of interest" description="Disordered" evidence="1">
    <location>
        <begin position="123"/>
        <end position="159"/>
    </location>
</feature>
<accession>A0A6C0CVW6</accession>
<evidence type="ECO:0000256" key="1">
    <source>
        <dbReference type="SAM" id="MobiDB-lite"/>
    </source>
</evidence>
<reference evidence="2" key="1">
    <citation type="journal article" date="2020" name="Nature">
        <title>Giant virus diversity and host interactions through global metagenomics.</title>
        <authorList>
            <person name="Schulz F."/>
            <person name="Roux S."/>
            <person name="Paez-Espino D."/>
            <person name="Jungbluth S."/>
            <person name="Walsh D.A."/>
            <person name="Denef V.J."/>
            <person name="McMahon K.D."/>
            <person name="Konstantinidis K.T."/>
            <person name="Eloe-Fadrosh E.A."/>
            <person name="Kyrpides N.C."/>
            <person name="Woyke T."/>
        </authorList>
    </citation>
    <scope>NUCLEOTIDE SEQUENCE</scope>
    <source>
        <strain evidence="2">GVMAG-M-3300022752-66</strain>
    </source>
</reference>
<name>A0A6C0CVW6_9ZZZZ</name>
<proteinExistence type="predicted"/>
<dbReference type="EMBL" id="MN739493">
    <property type="protein sequence ID" value="QHT08312.1"/>
    <property type="molecule type" value="Genomic_DNA"/>
</dbReference>
<sequence>MTTLNINSPLSPFGFENVSTPLANVNPSLVNVDNSSYSGGFGSTETSRSFSLNPTPMSGIQAASASALQMGGGRRKKHHKTIKLRIKKIASKYKKMKGGKRLTLKSAKKQLLSVINLIKTDNGTKTRKGRKVRKSKKPSRKYKKGGFSLGRAGGSRRRHYQKGGTYHQYMGGVPNTPTYQTGSINLSPSESALANPVPFSVLPNCTNCVDNYNHFTNSGKQVW</sequence>